<gene>
    <name evidence="1" type="ORF">FKW44_019859</name>
</gene>
<protein>
    <submittedName>
        <fullName evidence="1">Uncharacterized protein</fullName>
    </submittedName>
</protein>
<evidence type="ECO:0000313" key="1">
    <source>
        <dbReference type="EMBL" id="QQP39090.1"/>
    </source>
</evidence>
<reference evidence="2" key="1">
    <citation type="submission" date="2021-01" db="EMBL/GenBank/DDBJ databases">
        <title>Caligus Genome Assembly.</title>
        <authorList>
            <person name="Gallardo-Escarate C."/>
        </authorList>
    </citation>
    <scope>NUCLEOTIDE SEQUENCE [LARGE SCALE GENOMIC DNA]</scope>
</reference>
<evidence type="ECO:0000313" key="2">
    <source>
        <dbReference type="Proteomes" id="UP000595437"/>
    </source>
</evidence>
<sequence length="61" mass="6901">MSKKLKFCTLRSANHWHAGIARVEIDRNGAFGTHHANVLNELRRRTGAIRRLASVLPRQAP</sequence>
<organism evidence="1 2">
    <name type="scientific">Caligus rogercresseyi</name>
    <name type="common">Sea louse</name>
    <dbReference type="NCBI Taxonomy" id="217165"/>
    <lineage>
        <taxon>Eukaryota</taxon>
        <taxon>Metazoa</taxon>
        <taxon>Ecdysozoa</taxon>
        <taxon>Arthropoda</taxon>
        <taxon>Crustacea</taxon>
        <taxon>Multicrustacea</taxon>
        <taxon>Hexanauplia</taxon>
        <taxon>Copepoda</taxon>
        <taxon>Siphonostomatoida</taxon>
        <taxon>Caligidae</taxon>
        <taxon>Caligus</taxon>
    </lineage>
</organism>
<dbReference type="OrthoDB" id="6381911at2759"/>
<accession>A0A7T8GX72</accession>
<name>A0A7T8GX72_CALRO</name>
<keyword evidence="2" id="KW-1185">Reference proteome</keyword>
<dbReference type="Proteomes" id="UP000595437">
    <property type="component" value="Chromosome 14"/>
</dbReference>
<dbReference type="EMBL" id="CP045903">
    <property type="protein sequence ID" value="QQP39090.1"/>
    <property type="molecule type" value="Genomic_DNA"/>
</dbReference>
<proteinExistence type="predicted"/>
<dbReference type="AlphaFoldDB" id="A0A7T8GX72"/>